<keyword evidence="12" id="KW-1185">Reference proteome</keyword>
<proteinExistence type="predicted"/>
<organism evidence="11 12">
    <name type="scientific">Salinivirga cyanobacteriivorans</name>
    <dbReference type="NCBI Taxonomy" id="1307839"/>
    <lineage>
        <taxon>Bacteria</taxon>
        <taxon>Pseudomonadati</taxon>
        <taxon>Bacteroidota</taxon>
        <taxon>Bacteroidia</taxon>
        <taxon>Bacteroidales</taxon>
        <taxon>Salinivirgaceae</taxon>
        <taxon>Salinivirga</taxon>
    </lineage>
</organism>
<evidence type="ECO:0000256" key="1">
    <source>
        <dbReference type="ARBA" id="ARBA00004382"/>
    </source>
</evidence>
<gene>
    <name evidence="11" type="primary">prsA</name>
    <name evidence="11" type="ORF">L21SP5_01203</name>
</gene>
<evidence type="ECO:0000256" key="4">
    <source>
        <dbReference type="ARBA" id="ARBA00023136"/>
    </source>
</evidence>
<evidence type="ECO:0000313" key="12">
    <source>
        <dbReference type="Proteomes" id="UP000064893"/>
    </source>
</evidence>
<keyword evidence="9" id="KW-0732">Signal</keyword>
<evidence type="ECO:0000256" key="2">
    <source>
        <dbReference type="ARBA" id="ARBA00022475"/>
    </source>
</evidence>
<dbReference type="STRING" id="1307839.L21SP5_01203"/>
<dbReference type="KEGG" id="blq:L21SP5_01203"/>
<dbReference type="Proteomes" id="UP000064893">
    <property type="component" value="Chromosome"/>
</dbReference>
<comment type="subcellular location">
    <subcellularLocation>
        <location evidence="1">Cell inner membrane</location>
        <topology evidence="1">Single-pass type II membrane protein</topology>
        <orientation evidence="1">Periplasmic side</orientation>
    </subcellularLocation>
</comment>
<evidence type="ECO:0000256" key="3">
    <source>
        <dbReference type="ARBA" id="ARBA00022519"/>
    </source>
</evidence>
<dbReference type="PROSITE" id="PS51257">
    <property type="entry name" value="PROKAR_LIPOPROTEIN"/>
    <property type="match status" value="1"/>
</dbReference>
<dbReference type="Pfam" id="PF13623">
    <property type="entry name" value="SurA_N_2"/>
    <property type="match status" value="1"/>
</dbReference>
<dbReference type="GO" id="GO:0003755">
    <property type="term" value="F:peptidyl-prolyl cis-trans isomerase activity"/>
    <property type="evidence" value="ECO:0007669"/>
    <property type="project" value="UniProtKB-KW"/>
</dbReference>
<evidence type="ECO:0000256" key="9">
    <source>
        <dbReference type="SAM" id="SignalP"/>
    </source>
</evidence>
<dbReference type="InterPro" id="IPR052029">
    <property type="entry name" value="PpiD_chaperone"/>
</dbReference>
<dbReference type="Gene3D" id="1.25.40.10">
    <property type="entry name" value="Tetratricopeptide repeat domain"/>
    <property type="match status" value="1"/>
</dbReference>
<keyword evidence="5" id="KW-0143">Chaperone</keyword>
<dbReference type="InterPro" id="IPR011990">
    <property type="entry name" value="TPR-like_helical_dom_sf"/>
</dbReference>
<dbReference type="PROSITE" id="PS50198">
    <property type="entry name" value="PPIC_PPIASE_2"/>
    <property type="match status" value="1"/>
</dbReference>
<feature type="domain" description="PpiC" evidence="10">
    <location>
        <begin position="341"/>
        <end position="436"/>
    </location>
</feature>
<dbReference type="SUPFAM" id="SSF48452">
    <property type="entry name" value="TPR-like"/>
    <property type="match status" value="1"/>
</dbReference>
<dbReference type="OrthoDB" id="9812372at2"/>
<evidence type="ECO:0000256" key="6">
    <source>
        <dbReference type="ARBA" id="ARBA00040743"/>
    </source>
</evidence>
<dbReference type="EMBL" id="CP013118">
    <property type="protein sequence ID" value="ALO14858.1"/>
    <property type="molecule type" value="Genomic_DNA"/>
</dbReference>
<dbReference type="PANTHER" id="PTHR47529">
    <property type="entry name" value="PEPTIDYL-PROLYL CIS-TRANS ISOMERASE D"/>
    <property type="match status" value="1"/>
</dbReference>
<protein>
    <recommendedName>
        <fullName evidence="6">Periplasmic chaperone PpiD</fullName>
    </recommendedName>
    <alternativeName>
        <fullName evidence="7">Periplasmic folding chaperone</fullName>
    </alternativeName>
</protein>
<dbReference type="AlphaFoldDB" id="A0A0S2HXT0"/>
<dbReference type="SUPFAM" id="SSF54534">
    <property type="entry name" value="FKBP-like"/>
    <property type="match status" value="1"/>
</dbReference>
<feature type="chain" id="PRO_5006599410" description="Periplasmic chaperone PpiD" evidence="9">
    <location>
        <begin position="29"/>
        <end position="882"/>
    </location>
</feature>
<keyword evidence="2" id="KW-1003">Cell membrane</keyword>
<dbReference type="GO" id="GO:0005886">
    <property type="term" value="C:plasma membrane"/>
    <property type="evidence" value="ECO:0007669"/>
    <property type="project" value="UniProtKB-SubCell"/>
</dbReference>
<evidence type="ECO:0000259" key="10">
    <source>
        <dbReference type="PROSITE" id="PS50198"/>
    </source>
</evidence>
<evidence type="ECO:0000256" key="8">
    <source>
        <dbReference type="PROSITE-ProRule" id="PRU00278"/>
    </source>
</evidence>
<reference evidence="11 12" key="1">
    <citation type="submission" date="2015-11" db="EMBL/GenBank/DDBJ databases">
        <title>Description and complete genome sequence of a novel strain predominating in hypersaline microbial mats and representing a new family of the Bacteriodetes phylum.</title>
        <authorList>
            <person name="Spring S."/>
            <person name="Bunk B."/>
            <person name="Sproer C."/>
            <person name="Klenk H.-P."/>
        </authorList>
    </citation>
    <scope>NUCLEOTIDE SEQUENCE [LARGE SCALE GENOMIC DNA]</scope>
    <source>
        <strain evidence="11 12">L21-Spi-D4</strain>
    </source>
</reference>
<keyword evidence="3" id="KW-0997">Cell inner membrane</keyword>
<feature type="signal peptide" evidence="9">
    <location>
        <begin position="1"/>
        <end position="28"/>
    </location>
</feature>
<sequence length="882" mass="103158" precursor="true">MSNKIRKYTLMKKIIILLLVLAALTACNNEKNKGEFPPYKISKTSADSIVETITYKEYLKEKRKIDRYNKLLLKDQYKAEEKEKNEIKAFTNLIKKKKINHELDYLGIQISKEEQDNYMFGNNIHPGIKQNPVFRNPKTGKFNPASVQPFIKKLEEEKDSDPYFMWTYQINNINKNLRQEKYESLLKSGFFITEVYSDWLTNLLDKEVAIKAITLPYSDYNDSVTPTNEDFKKFLNKNKNTYQINERRYLRAAYIPPRIHKHFHEKEYKSFKRLIESGQSFEKIASMSPHIKRYSSFYYKNTIPQKMQTFFEKGKPGDVFGPYFTKNSFRSIKIESITHLPEKAWAHHLLLRNSSFDEANKVKEQFEKEIKKGEKFLDIAKKYSKEKPNKAEWGDTEWFMHAEMEKDFSDSTFYNQPGEIVLANTRFGWHIIKIFDHDAERKRYNFTGLYQPLSPTEKDIEATMEEARSFAENIENPEEFDSKAVANNYILENYEAMALDTKIRDLKNSQHLYNWAFNSKKHAISNPYKINGKIYVFKIEAIGEPGTMPLHAAKNLIEPFVIKEKAKAYVKQKYNENRWDTYQLTEAIERLNMNEYNITGIKFSQNSLANVGGETEMIGLALALSKGERTKLIFGKEHLYSIEKTGEKPTGSQERFFDNKKRIWKTIISNGRYRSIFNLYDRLTVNKVREQDSYFLLPKYADTLPNKPELNAEMYPAEKAFREQKYDLALKGSKSIKGFQQLAHETPSKQSRLAAIYGGICALHLQEYQLAVQLLSSVKTEDRFFSIISLGAQGDALSQQGKLNEALNKYKAAIKDSNNFIITPHYILKIAAIYASLEEYDKAISHLKLIKEDYKQAPQRREAEKLYGFLKYKTQKNEIIKN</sequence>
<dbReference type="Gene3D" id="3.10.50.40">
    <property type="match status" value="1"/>
</dbReference>
<evidence type="ECO:0000313" key="11">
    <source>
        <dbReference type="EMBL" id="ALO14858.1"/>
    </source>
</evidence>
<accession>A0A0S2HXT0</accession>
<dbReference type="InterPro" id="IPR000297">
    <property type="entry name" value="PPIase_PpiC"/>
</dbReference>
<evidence type="ECO:0000256" key="5">
    <source>
        <dbReference type="ARBA" id="ARBA00023186"/>
    </source>
</evidence>
<keyword evidence="8" id="KW-0697">Rotamase</keyword>
<keyword evidence="4" id="KW-0472">Membrane</keyword>
<dbReference type="Pfam" id="PF13616">
    <property type="entry name" value="Rotamase_3"/>
    <property type="match status" value="1"/>
</dbReference>
<dbReference type="PANTHER" id="PTHR47529:SF1">
    <property type="entry name" value="PERIPLASMIC CHAPERONE PPID"/>
    <property type="match status" value="1"/>
</dbReference>
<keyword evidence="8 11" id="KW-0413">Isomerase</keyword>
<dbReference type="InterPro" id="IPR046357">
    <property type="entry name" value="PPIase_dom_sf"/>
</dbReference>
<evidence type="ECO:0000256" key="7">
    <source>
        <dbReference type="ARBA" id="ARBA00042775"/>
    </source>
</evidence>
<name>A0A0S2HXT0_9BACT</name>